<evidence type="ECO:0000313" key="10">
    <source>
        <dbReference type="Proteomes" id="UP000652761"/>
    </source>
</evidence>
<reference evidence="9" key="1">
    <citation type="submission" date="2017-07" db="EMBL/GenBank/DDBJ databases">
        <title>Taro Niue Genome Assembly and Annotation.</title>
        <authorList>
            <person name="Atibalentja N."/>
            <person name="Keating K."/>
            <person name="Fields C.J."/>
        </authorList>
    </citation>
    <scope>NUCLEOTIDE SEQUENCE</scope>
    <source>
        <strain evidence="9">Niue_2</strain>
        <tissue evidence="9">Leaf</tissue>
    </source>
</reference>
<dbReference type="AlphaFoldDB" id="A0A843TZZ5"/>
<dbReference type="OrthoDB" id="775830at2759"/>
<dbReference type="InterPro" id="IPR032861">
    <property type="entry name" value="TAXi_N"/>
</dbReference>
<organism evidence="9 10">
    <name type="scientific">Colocasia esculenta</name>
    <name type="common">Wild taro</name>
    <name type="synonym">Arum esculentum</name>
    <dbReference type="NCBI Taxonomy" id="4460"/>
    <lineage>
        <taxon>Eukaryota</taxon>
        <taxon>Viridiplantae</taxon>
        <taxon>Streptophyta</taxon>
        <taxon>Embryophyta</taxon>
        <taxon>Tracheophyta</taxon>
        <taxon>Spermatophyta</taxon>
        <taxon>Magnoliopsida</taxon>
        <taxon>Liliopsida</taxon>
        <taxon>Araceae</taxon>
        <taxon>Aroideae</taxon>
        <taxon>Colocasieae</taxon>
        <taxon>Colocasia</taxon>
    </lineage>
</organism>
<comment type="caution">
    <text evidence="9">The sequence shown here is derived from an EMBL/GenBank/DDBJ whole genome shotgun (WGS) entry which is preliminary data.</text>
</comment>
<dbReference type="CDD" id="cd05476">
    <property type="entry name" value="pepsin_A_like_plant"/>
    <property type="match status" value="1"/>
</dbReference>
<evidence type="ECO:0000256" key="3">
    <source>
        <dbReference type="ARBA" id="ARBA00022750"/>
    </source>
</evidence>
<dbReference type="InterPro" id="IPR034161">
    <property type="entry name" value="Pepsin-like_plant"/>
</dbReference>
<comment type="similarity">
    <text evidence="1">Belongs to the peptidase A1 family.</text>
</comment>
<feature type="active site" evidence="6">
    <location>
        <position position="332"/>
    </location>
</feature>
<dbReference type="GO" id="GO:0004190">
    <property type="term" value="F:aspartic-type endopeptidase activity"/>
    <property type="evidence" value="ECO:0007669"/>
    <property type="project" value="UniProtKB-KW"/>
</dbReference>
<dbReference type="EMBL" id="NMUH01000313">
    <property type="protein sequence ID" value="MQL76685.1"/>
    <property type="molecule type" value="Genomic_DNA"/>
</dbReference>
<accession>A0A843TZZ5</accession>
<dbReference type="GO" id="GO:0005576">
    <property type="term" value="C:extracellular region"/>
    <property type="evidence" value="ECO:0007669"/>
    <property type="project" value="TreeGrafter"/>
</dbReference>
<keyword evidence="2" id="KW-0645">Protease</keyword>
<feature type="chain" id="PRO_5032812863" description="Peptidase A1 domain-containing protein" evidence="7">
    <location>
        <begin position="27"/>
        <end position="455"/>
    </location>
</feature>
<dbReference type="Pfam" id="PF14543">
    <property type="entry name" value="TAXi_N"/>
    <property type="match status" value="1"/>
</dbReference>
<dbReference type="Pfam" id="PF14541">
    <property type="entry name" value="TAXi_C"/>
    <property type="match status" value="1"/>
</dbReference>
<dbReference type="InterPro" id="IPR001461">
    <property type="entry name" value="Aspartic_peptidase_A1"/>
</dbReference>
<feature type="signal peptide" evidence="7">
    <location>
        <begin position="1"/>
        <end position="26"/>
    </location>
</feature>
<dbReference type="InterPro" id="IPR033121">
    <property type="entry name" value="PEPTIDASE_A1"/>
</dbReference>
<protein>
    <recommendedName>
        <fullName evidence="8">Peptidase A1 domain-containing protein</fullName>
    </recommendedName>
</protein>
<evidence type="ECO:0000256" key="4">
    <source>
        <dbReference type="ARBA" id="ARBA00022801"/>
    </source>
</evidence>
<gene>
    <name evidence="9" type="ORF">Taro_009077</name>
</gene>
<dbReference type="InterPro" id="IPR032799">
    <property type="entry name" value="TAXi_C"/>
</dbReference>
<evidence type="ECO:0000256" key="1">
    <source>
        <dbReference type="ARBA" id="ARBA00007447"/>
    </source>
</evidence>
<dbReference type="InterPro" id="IPR021109">
    <property type="entry name" value="Peptidase_aspartic_dom_sf"/>
</dbReference>
<evidence type="ECO:0000256" key="7">
    <source>
        <dbReference type="SAM" id="SignalP"/>
    </source>
</evidence>
<dbReference type="PANTHER" id="PTHR47967">
    <property type="entry name" value="OS07G0603500 PROTEIN-RELATED"/>
    <property type="match status" value="1"/>
</dbReference>
<feature type="domain" description="Peptidase A1" evidence="8">
    <location>
        <begin position="95"/>
        <end position="446"/>
    </location>
</feature>
<name>A0A843TZZ5_COLES</name>
<proteinExistence type="inferred from homology"/>
<sequence>MASRRRLHTLLCSFSLSFLLLNGASSVTGSTGHGSGRADAGAGFSVRLIHRDYSPLSPFYDPLSSPSDRLAAAAQRSTSRAGSVRSRTFPNNADHLMQFSIGTPPVQVLAVMDTGSNLVWAHCRPCADCHDPRAPVFDPSASSSFHTLPCGSAQCRSVWKLKTSCTGAGAVDESGTCRYVYGYGDGSTFTAGDLATETFTFDSADGGSMSLLEVVFGCSHNNGSIVDPQLVGLVGLGVGPASLVSQLGPLAQGRFSYCLVPFQERASSSSMSFGSRAVVSEPGAVSTPLVLREDRTLYHVTLGRITVGGEAVSVPARGAPDAGGSSLDVIVDCGTTLTMLPPDVFRGLSAALTRKIGLPPTTDPGKTFLCYETKSRDGFPDITFHFAGGADMVLHPTNAFGEPSPEGLVCLTMLPTADWGVALLGNQAQQNFHIAYDLVKKEITFAPAKCSTYSY</sequence>
<keyword evidence="10" id="KW-1185">Reference proteome</keyword>
<keyword evidence="3" id="KW-0064">Aspartyl protease</keyword>
<evidence type="ECO:0000256" key="5">
    <source>
        <dbReference type="ARBA" id="ARBA00023180"/>
    </source>
</evidence>
<dbReference type="Proteomes" id="UP000652761">
    <property type="component" value="Unassembled WGS sequence"/>
</dbReference>
<evidence type="ECO:0000256" key="2">
    <source>
        <dbReference type="ARBA" id="ARBA00022670"/>
    </source>
</evidence>
<dbReference type="GO" id="GO:0006508">
    <property type="term" value="P:proteolysis"/>
    <property type="evidence" value="ECO:0007669"/>
    <property type="project" value="UniProtKB-KW"/>
</dbReference>
<evidence type="ECO:0000259" key="8">
    <source>
        <dbReference type="PROSITE" id="PS51767"/>
    </source>
</evidence>
<keyword evidence="5" id="KW-0325">Glycoprotein</keyword>
<keyword evidence="4" id="KW-0378">Hydrolase</keyword>
<keyword evidence="7" id="KW-0732">Signal</keyword>
<dbReference type="SUPFAM" id="SSF50630">
    <property type="entry name" value="Acid proteases"/>
    <property type="match status" value="1"/>
</dbReference>
<dbReference type="Gene3D" id="2.40.70.10">
    <property type="entry name" value="Acid Proteases"/>
    <property type="match status" value="2"/>
</dbReference>
<dbReference type="PRINTS" id="PR00792">
    <property type="entry name" value="PEPSIN"/>
</dbReference>
<feature type="active site" evidence="6">
    <location>
        <position position="113"/>
    </location>
</feature>
<evidence type="ECO:0000256" key="6">
    <source>
        <dbReference type="PIRSR" id="PIRSR601461-1"/>
    </source>
</evidence>
<dbReference type="PROSITE" id="PS51767">
    <property type="entry name" value="PEPTIDASE_A1"/>
    <property type="match status" value="1"/>
</dbReference>
<dbReference type="InterPro" id="IPR051708">
    <property type="entry name" value="Plant_Aspart_Prot_A1"/>
</dbReference>
<dbReference type="PANTHER" id="PTHR47967:SF128">
    <property type="entry name" value="ASPARTIC PROTEINASE CDR1-LIKE"/>
    <property type="match status" value="1"/>
</dbReference>
<evidence type="ECO:0000313" key="9">
    <source>
        <dbReference type="EMBL" id="MQL76685.1"/>
    </source>
</evidence>